<gene>
    <name evidence="1" type="ORF">G3T36_06660</name>
</gene>
<sequence>MDQLTPSGRPWLPADTALWTTCRIVTDIRSGQVPDERVPTYFPLRDGEVPFAGGIVSVDEFRAAGDGSYSTSNAFAFGTGTLGLALAATTLAVNSSNNNARRAQAEADAQVTWRPQVRGQIVVTDRGFYLVDQFGVFPWGWNSIDMMQLAAFGCVIVSGRSTRGPLTWRVVTDWAELVFVLWATNRHPQHPQLVDGSWMPAGWIAWATAQGYPPALSRPELRP</sequence>
<dbReference type="RefSeq" id="WP_163288750.1">
    <property type="nucleotide sequence ID" value="NZ_JAAGWY010000001.1"/>
</dbReference>
<name>A0A6L9XVU3_9MICO</name>
<proteinExistence type="predicted"/>
<keyword evidence="2" id="KW-1185">Reference proteome</keyword>
<dbReference type="Proteomes" id="UP000474967">
    <property type="component" value="Unassembled WGS sequence"/>
</dbReference>
<protein>
    <submittedName>
        <fullName evidence="1">Uncharacterized protein</fullName>
    </submittedName>
</protein>
<evidence type="ECO:0000313" key="2">
    <source>
        <dbReference type="Proteomes" id="UP000474967"/>
    </source>
</evidence>
<dbReference type="EMBL" id="JAAGWY010000001">
    <property type="protein sequence ID" value="NEN05550.1"/>
    <property type="molecule type" value="Genomic_DNA"/>
</dbReference>
<organism evidence="1 2">
    <name type="scientific">Leifsonia tongyongensis</name>
    <dbReference type="NCBI Taxonomy" id="1268043"/>
    <lineage>
        <taxon>Bacteria</taxon>
        <taxon>Bacillati</taxon>
        <taxon>Actinomycetota</taxon>
        <taxon>Actinomycetes</taxon>
        <taxon>Micrococcales</taxon>
        <taxon>Microbacteriaceae</taxon>
        <taxon>Leifsonia</taxon>
    </lineage>
</organism>
<dbReference type="AlphaFoldDB" id="A0A6L9XVU3"/>
<evidence type="ECO:0000313" key="1">
    <source>
        <dbReference type="EMBL" id="NEN05550.1"/>
    </source>
</evidence>
<reference evidence="1 2" key="1">
    <citation type="journal article" date="2014" name="J. Microbiol.">
        <title>Diaminobutyricibacter tongyongensis gen. nov., sp. nov. and Homoserinibacter gongjuensis gen. nov., sp. nov. belong to the family Microbacteriaceae.</title>
        <authorList>
            <person name="Kim S.J."/>
            <person name="Ahn J.H."/>
            <person name="Weon H.Y."/>
            <person name="Hamada M."/>
            <person name="Suzuki K."/>
            <person name="Kwon S.W."/>
        </authorList>
    </citation>
    <scope>NUCLEOTIDE SEQUENCE [LARGE SCALE GENOMIC DNA]</scope>
    <source>
        <strain evidence="1 2">NBRC 108724</strain>
    </source>
</reference>
<comment type="caution">
    <text evidence="1">The sequence shown here is derived from an EMBL/GenBank/DDBJ whole genome shotgun (WGS) entry which is preliminary data.</text>
</comment>
<accession>A0A6L9XVU3</accession>